<dbReference type="RefSeq" id="WP_017058358.1">
    <property type="nucleotide sequence ID" value="NZ_CP090020.1"/>
</dbReference>
<evidence type="ECO:0000313" key="2">
    <source>
        <dbReference type="Proteomes" id="UP001569177"/>
    </source>
</evidence>
<accession>A0ABV4L993</accession>
<reference evidence="1 2" key="1">
    <citation type="submission" date="2024-06" db="EMBL/GenBank/DDBJ databases">
        <authorList>
            <person name="Steensen K."/>
            <person name="Seneca J."/>
            <person name="Bartlau N."/>
            <person name="Yu A.X."/>
            <person name="Polz M.F."/>
        </authorList>
    </citation>
    <scope>NUCLEOTIDE SEQUENCE [LARGE SCALE GENOMIC DNA]</scope>
    <source>
        <strain evidence="1 2">5S240</strain>
    </source>
</reference>
<comment type="caution">
    <text evidence="1">The sequence shown here is derived from an EMBL/GenBank/DDBJ whole genome shotgun (WGS) entry which is preliminary data.</text>
</comment>
<proteinExistence type="predicted"/>
<sequence length="166" mass="19744">MSLNNDFYFLDVFNEHSITLYRVLIIIDKLQYNRLKRKVLTLDKLCFFDSVIVDKNLTESVIRYFKPKETNYYYEGVDYLSNTSQTLKNVMRNDQVRRRVMELYSIGLIDIHTDDDDILLTTREEVNIELDNDLIDEWISNLDKTKSFISKSFNQLIGSLIGELYE</sequence>
<evidence type="ECO:0008006" key="3">
    <source>
        <dbReference type="Google" id="ProtNLM"/>
    </source>
</evidence>
<protein>
    <recommendedName>
        <fullName evidence="3">DUF4194 domain-containing protein</fullName>
    </recommendedName>
</protein>
<organism evidence="1 2">
    <name type="scientific">Vibrio kanaloae</name>
    <dbReference type="NCBI Taxonomy" id="170673"/>
    <lineage>
        <taxon>Bacteria</taxon>
        <taxon>Pseudomonadati</taxon>
        <taxon>Pseudomonadota</taxon>
        <taxon>Gammaproteobacteria</taxon>
        <taxon>Vibrionales</taxon>
        <taxon>Vibrionaceae</taxon>
        <taxon>Vibrio</taxon>
    </lineage>
</organism>
<keyword evidence="2" id="KW-1185">Reference proteome</keyword>
<dbReference type="Proteomes" id="UP001569177">
    <property type="component" value="Unassembled WGS sequence"/>
</dbReference>
<name>A0ABV4L993_9VIBR</name>
<dbReference type="EMBL" id="JBGOOJ010000001">
    <property type="protein sequence ID" value="MEZ8088445.1"/>
    <property type="molecule type" value="Genomic_DNA"/>
</dbReference>
<gene>
    <name evidence="1" type="ORF">ACED24_00115</name>
</gene>
<evidence type="ECO:0000313" key="1">
    <source>
        <dbReference type="EMBL" id="MEZ8088445.1"/>
    </source>
</evidence>